<dbReference type="AlphaFoldDB" id="A0A1U9NLM4"/>
<name>A0A1U9NLM4_9BACT</name>
<evidence type="ECO:0000313" key="4">
    <source>
        <dbReference type="Proteomes" id="UP000189674"/>
    </source>
</evidence>
<dbReference type="Gene3D" id="3.40.50.280">
    <property type="entry name" value="Cobalamin-binding domain"/>
    <property type="match status" value="1"/>
</dbReference>
<dbReference type="Pfam" id="PF02607">
    <property type="entry name" value="B12-binding_2"/>
    <property type="match status" value="1"/>
</dbReference>
<dbReference type="GO" id="GO:0008168">
    <property type="term" value="F:methyltransferase activity"/>
    <property type="evidence" value="ECO:0007669"/>
    <property type="project" value="UniProtKB-KW"/>
</dbReference>
<evidence type="ECO:0000259" key="2">
    <source>
        <dbReference type="PROSITE" id="PS51332"/>
    </source>
</evidence>
<feature type="compositionally biased region" description="Basic and acidic residues" evidence="1">
    <location>
        <begin position="214"/>
        <end position="223"/>
    </location>
</feature>
<dbReference type="Pfam" id="PF02310">
    <property type="entry name" value="B12-binding"/>
    <property type="match status" value="1"/>
</dbReference>
<dbReference type="Proteomes" id="UP000189674">
    <property type="component" value="Chromosome"/>
</dbReference>
<feature type="compositionally biased region" description="Low complexity" evidence="1">
    <location>
        <begin position="233"/>
        <end position="244"/>
    </location>
</feature>
<proteinExistence type="predicted"/>
<gene>
    <name evidence="3" type="ORF">STSP2_01802</name>
</gene>
<dbReference type="KEGG" id="alus:STSP2_01802"/>
<dbReference type="GO" id="GO:0032259">
    <property type="term" value="P:methylation"/>
    <property type="evidence" value="ECO:0007669"/>
    <property type="project" value="UniProtKB-KW"/>
</dbReference>
<dbReference type="SUPFAM" id="SSF52242">
    <property type="entry name" value="Cobalamin (vitamin B12)-binding domain"/>
    <property type="match status" value="1"/>
</dbReference>
<dbReference type="InterPro" id="IPR003759">
    <property type="entry name" value="Cbl-bd_cap"/>
</dbReference>
<dbReference type="OrthoDB" id="280183at2"/>
<dbReference type="STRING" id="1936003.STSP2_01802"/>
<dbReference type="InterPro" id="IPR036724">
    <property type="entry name" value="Cobalamin-bd_sf"/>
</dbReference>
<evidence type="ECO:0000256" key="1">
    <source>
        <dbReference type="SAM" id="MobiDB-lite"/>
    </source>
</evidence>
<dbReference type="Gene3D" id="1.10.1240.10">
    <property type="entry name" value="Methionine synthase domain"/>
    <property type="match status" value="1"/>
</dbReference>
<dbReference type="InterPro" id="IPR036594">
    <property type="entry name" value="Meth_synthase_dom"/>
</dbReference>
<dbReference type="RefSeq" id="WP_146661816.1">
    <property type="nucleotide sequence ID" value="NZ_CP019791.1"/>
</dbReference>
<accession>A0A1U9NLM4</accession>
<dbReference type="InterPro" id="IPR006158">
    <property type="entry name" value="Cobalamin-bd"/>
</dbReference>
<feature type="region of interest" description="Disordered" evidence="1">
    <location>
        <begin position="210"/>
        <end position="244"/>
    </location>
</feature>
<sequence>MLKPNTLERYLDALLKGDRNLCRRVIEETLQSGVPANQVYMDVIWPIMVEIDNLYRRDVINSAQESFATRINRTLVDQLQNKLPRREAQQKKLVICCESTEQGELGGQMIADLFESNGWEVRFLGGCVKDDDVISFIQGYRPDILLMYGVDAKRAPHTRKLIDHIREVNAWPNMRIMLSGGIFDRAEGLWEEIGADLYASNPAEAVQIAGADESEIKQPERIINRRKHSTNDTKTAQKTAKASA</sequence>
<feature type="domain" description="B12-binding" evidence="2">
    <location>
        <begin position="90"/>
        <end position="219"/>
    </location>
</feature>
<reference evidence="4" key="1">
    <citation type="submission" date="2017-02" db="EMBL/GenBank/DDBJ databases">
        <title>Comparative genomics and description of representatives of a novel lineage of planctomycetes thriving in anoxic sediments.</title>
        <authorList>
            <person name="Spring S."/>
            <person name="Bunk B."/>
            <person name="Sproer C."/>
        </authorList>
    </citation>
    <scope>NUCLEOTIDE SEQUENCE [LARGE SCALE GENOMIC DNA]</scope>
    <source>
        <strain evidence="4">ST-NAGAB-D1</strain>
    </source>
</reference>
<dbReference type="GO" id="GO:0046872">
    <property type="term" value="F:metal ion binding"/>
    <property type="evidence" value="ECO:0007669"/>
    <property type="project" value="InterPro"/>
</dbReference>
<dbReference type="PROSITE" id="PS51332">
    <property type="entry name" value="B12_BINDING"/>
    <property type="match status" value="1"/>
</dbReference>
<keyword evidence="4" id="KW-1185">Reference proteome</keyword>
<keyword evidence="3" id="KW-0808">Transferase</keyword>
<organism evidence="3 4">
    <name type="scientific">Anaerohalosphaera lusitana</name>
    <dbReference type="NCBI Taxonomy" id="1936003"/>
    <lineage>
        <taxon>Bacteria</taxon>
        <taxon>Pseudomonadati</taxon>
        <taxon>Planctomycetota</taxon>
        <taxon>Phycisphaerae</taxon>
        <taxon>Sedimentisphaerales</taxon>
        <taxon>Anaerohalosphaeraceae</taxon>
        <taxon>Anaerohalosphaera</taxon>
    </lineage>
</organism>
<dbReference type="GO" id="GO:0031419">
    <property type="term" value="F:cobalamin binding"/>
    <property type="evidence" value="ECO:0007669"/>
    <property type="project" value="InterPro"/>
</dbReference>
<protein>
    <submittedName>
        <fullName evidence="3">Methyltransferase cognate corrinoid protein, Methanosarcina family</fullName>
    </submittedName>
</protein>
<dbReference type="EMBL" id="CP019791">
    <property type="protein sequence ID" value="AQT68634.1"/>
    <property type="molecule type" value="Genomic_DNA"/>
</dbReference>
<keyword evidence="3" id="KW-0489">Methyltransferase</keyword>
<evidence type="ECO:0000313" key="3">
    <source>
        <dbReference type="EMBL" id="AQT68634.1"/>
    </source>
</evidence>